<feature type="transmembrane region" description="Helical" evidence="1">
    <location>
        <begin position="396"/>
        <end position="415"/>
    </location>
</feature>
<protein>
    <submittedName>
        <fullName evidence="3">Acyltransferase</fullName>
    </submittedName>
</protein>
<feature type="transmembrane region" description="Helical" evidence="1">
    <location>
        <begin position="256"/>
        <end position="277"/>
    </location>
</feature>
<dbReference type="AlphaFoldDB" id="A0A6G7Y9D2"/>
<keyword evidence="1" id="KW-1133">Transmembrane helix</keyword>
<dbReference type="RefSeq" id="WP_166234472.1">
    <property type="nucleotide sequence ID" value="NZ_CP049865.1"/>
</dbReference>
<evidence type="ECO:0000313" key="3">
    <source>
        <dbReference type="EMBL" id="QIK73403.1"/>
    </source>
</evidence>
<keyword evidence="1" id="KW-0812">Transmembrane</keyword>
<evidence type="ECO:0000313" key="4">
    <source>
        <dbReference type="Proteomes" id="UP000501058"/>
    </source>
</evidence>
<feature type="transmembrane region" description="Helical" evidence="1">
    <location>
        <begin position="157"/>
        <end position="175"/>
    </location>
</feature>
<keyword evidence="4" id="KW-1185">Reference proteome</keyword>
<dbReference type="Pfam" id="PF01757">
    <property type="entry name" value="Acyl_transf_3"/>
    <property type="match status" value="1"/>
</dbReference>
<evidence type="ECO:0000259" key="2">
    <source>
        <dbReference type="Pfam" id="PF01757"/>
    </source>
</evidence>
<dbReference type="InterPro" id="IPR002656">
    <property type="entry name" value="Acyl_transf_3_dom"/>
</dbReference>
<name>A0A6G7Y9D2_9ACTN</name>
<feature type="transmembrane region" description="Helical" evidence="1">
    <location>
        <begin position="187"/>
        <end position="203"/>
    </location>
</feature>
<feature type="transmembrane region" description="Helical" evidence="1">
    <location>
        <begin position="323"/>
        <end position="346"/>
    </location>
</feature>
<sequence length="436" mass="47041">MNTTRPRNHVIDVARALSVLVVVVFHTLLYRIRIVDGHVTLIPWAAPHALYPLTWVLMIMPLFFVAGGFGNTLTVDRMRREGTSLGHYLAGRGRRLVGPLSVFVTFCAVLATGAAWFGWLDQASTLSRALMQLLWFITVYLVIVAFAPWLVRLHDRFGVWPMLALAAAAFAVDLWSLQVGRPELRNLNMILVWPLVHQFGIAYQRGWWRRGPAWAAPAAIAVGVGSICLMVFALGYPPTSVGFADLPFANLQPPTLAMAALALAQCGVLALVERAGWLATISPRAERAIAVLNTVMVSVYLWHIPCIVVAGVGLLLLTALVPILAPVLLSPAVLALCALLVVAAVIPLLGRLELRMIPPLGPAQDTAVAIMAYGTLVLGTLLVWQTGTVIHPARPGSSLGVILIWLGSWLMGYAADRTQAAHRTGARPSAAEGKTT</sequence>
<feature type="domain" description="Acyltransferase 3" evidence="2">
    <location>
        <begin position="9"/>
        <end position="341"/>
    </location>
</feature>
<keyword evidence="3" id="KW-0808">Transferase</keyword>
<accession>A0A6G7Y9D2</accession>
<proteinExistence type="predicted"/>
<dbReference type="KEGG" id="prv:G7070_15455"/>
<feature type="transmembrane region" description="Helical" evidence="1">
    <location>
        <begin position="96"/>
        <end position="117"/>
    </location>
</feature>
<keyword evidence="3" id="KW-0012">Acyltransferase</keyword>
<feature type="transmembrane region" description="Helical" evidence="1">
    <location>
        <begin position="12"/>
        <end position="32"/>
    </location>
</feature>
<feature type="transmembrane region" description="Helical" evidence="1">
    <location>
        <begin position="215"/>
        <end position="236"/>
    </location>
</feature>
<dbReference type="GO" id="GO:0016747">
    <property type="term" value="F:acyltransferase activity, transferring groups other than amino-acyl groups"/>
    <property type="evidence" value="ECO:0007669"/>
    <property type="project" value="InterPro"/>
</dbReference>
<feature type="transmembrane region" description="Helical" evidence="1">
    <location>
        <begin position="289"/>
        <end position="317"/>
    </location>
</feature>
<organism evidence="3 4">
    <name type="scientific">Propioniciclava coleopterorum</name>
    <dbReference type="NCBI Taxonomy" id="2714937"/>
    <lineage>
        <taxon>Bacteria</taxon>
        <taxon>Bacillati</taxon>
        <taxon>Actinomycetota</taxon>
        <taxon>Actinomycetes</taxon>
        <taxon>Propionibacteriales</taxon>
        <taxon>Propionibacteriaceae</taxon>
        <taxon>Propioniciclava</taxon>
    </lineage>
</organism>
<reference evidence="3 4" key="1">
    <citation type="submission" date="2020-03" db="EMBL/GenBank/DDBJ databases">
        <title>Propioniciclava sp. nov., isolated from Hydrophilus acuminatus.</title>
        <authorList>
            <person name="Hyun D.-W."/>
            <person name="Bae J.-W."/>
        </authorList>
    </citation>
    <scope>NUCLEOTIDE SEQUENCE [LARGE SCALE GENOMIC DNA]</scope>
    <source>
        <strain evidence="3 4">HDW11</strain>
    </source>
</reference>
<feature type="transmembrane region" description="Helical" evidence="1">
    <location>
        <begin position="129"/>
        <end position="150"/>
    </location>
</feature>
<dbReference type="Proteomes" id="UP000501058">
    <property type="component" value="Chromosome"/>
</dbReference>
<evidence type="ECO:0000256" key="1">
    <source>
        <dbReference type="SAM" id="Phobius"/>
    </source>
</evidence>
<dbReference type="EMBL" id="CP049865">
    <property type="protein sequence ID" value="QIK73403.1"/>
    <property type="molecule type" value="Genomic_DNA"/>
</dbReference>
<feature type="transmembrane region" description="Helical" evidence="1">
    <location>
        <begin position="367"/>
        <end position="384"/>
    </location>
</feature>
<keyword evidence="1" id="KW-0472">Membrane</keyword>
<feature type="transmembrane region" description="Helical" evidence="1">
    <location>
        <begin position="52"/>
        <end position="75"/>
    </location>
</feature>
<gene>
    <name evidence="3" type="ORF">G7070_15455</name>
</gene>